<proteinExistence type="predicted"/>
<keyword evidence="2" id="KW-1185">Reference proteome</keyword>
<sequence length="245" mass="26623">MDKPDDREGLAEKGFLSAEIEIFRAVQRDKYQQSFFDAETASGSAYQLMMAAGADLSQPHMIASLTFLQRTVRSCQAAIILCERGLVVDAQTLTRSAVEALFYAGALINDPSVFCRIAREGDIAEAKQAKAMIRSLSGKGLTEQNIADLNEVSRRADGGGAGFSCFDAAGVADLIPLYDTIYRGLSGVASHATFRSMDSSILMRDDVPALITGPTDYHLEFTLGLIKVCLDVSSIKLRENFIFDE</sequence>
<dbReference type="RefSeq" id="WP_133973815.1">
    <property type="nucleotide sequence ID" value="NZ_OPYN01000167.1"/>
</dbReference>
<gene>
    <name evidence="1" type="ORF">JV551A3_V1_1670074</name>
</gene>
<dbReference type="Pfam" id="PF18928">
    <property type="entry name" value="DUF5677"/>
    <property type="match status" value="1"/>
</dbReference>
<name>A0AAQ1PC20_9PSED</name>
<dbReference type="Proteomes" id="UP000294335">
    <property type="component" value="Unassembled WGS sequence"/>
</dbReference>
<evidence type="ECO:0000313" key="2">
    <source>
        <dbReference type="Proteomes" id="UP000294335"/>
    </source>
</evidence>
<reference evidence="1 2" key="1">
    <citation type="submission" date="2018-02" db="EMBL/GenBank/DDBJ databases">
        <authorList>
            <person name="Dubost A."/>
        </authorList>
    </citation>
    <scope>NUCLEOTIDE SEQUENCE [LARGE SCALE GENOMIC DNA]</scope>
    <source>
        <strain evidence="2">JV551A3</strain>
    </source>
</reference>
<accession>A0AAQ1PC20</accession>
<protein>
    <submittedName>
        <fullName evidence="1">Uncharacterized protein</fullName>
    </submittedName>
</protein>
<dbReference type="AlphaFoldDB" id="A0AAQ1PC20"/>
<evidence type="ECO:0000313" key="1">
    <source>
        <dbReference type="EMBL" id="SPO62329.1"/>
    </source>
</evidence>
<dbReference type="EMBL" id="OPYN01000167">
    <property type="protein sequence ID" value="SPO62329.1"/>
    <property type="molecule type" value="Genomic_DNA"/>
</dbReference>
<dbReference type="InterPro" id="IPR043733">
    <property type="entry name" value="DUF5677"/>
</dbReference>
<organism evidence="1 2">
    <name type="scientific">Pseudomonas inefficax</name>
    <dbReference type="NCBI Taxonomy" id="2078786"/>
    <lineage>
        <taxon>Bacteria</taxon>
        <taxon>Pseudomonadati</taxon>
        <taxon>Pseudomonadota</taxon>
        <taxon>Gammaproteobacteria</taxon>
        <taxon>Pseudomonadales</taxon>
        <taxon>Pseudomonadaceae</taxon>
        <taxon>Pseudomonas</taxon>
    </lineage>
</organism>
<comment type="caution">
    <text evidence="1">The sequence shown here is derived from an EMBL/GenBank/DDBJ whole genome shotgun (WGS) entry which is preliminary data.</text>
</comment>